<geneLocation type="mitochondrion" evidence="1"/>
<comment type="caution">
    <text evidence="1">The sequence shown here is derived from an EMBL/GenBank/DDBJ whole genome shotgun (WGS) entry which is preliminary data.</text>
</comment>
<organism evidence="1">
    <name type="scientific">Picea glauca</name>
    <name type="common">White spruce</name>
    <name type="synonym">Pinus glauca</name>
    <dbReference type="NCBI Taxonomy" id="3330"/>
    <lineage>
        <taxon>Eukaryota</taxon>
        <taxon>Viridiplantae</taxon>
        <taxon>Streptophyta</taxon>
        <taxon>Embryophyta</taxon>
        <taxon>Tracheophyta</taxon>
        <taxon>Spermatophyta</taxon>
        <taxon>Pinopsida</taxon>
        <taxon>Pinidae</taxon>
        <taxon>Conifers I</taxon>
        <taxon>Pinales</taxon>
        <taxon>Pinaceae</taxon>
        <taxon>Picea</taxon>
    </lineage>
</organism>
<sequence>MDHEGQKLLNHAYDHQKELGQMASERDLLLMDMELDEVMA</sequence>
<accession>A0A117NFV0</accession>
<evidence type="ECO:0000313" key="1">
    <source>
        <dbReference type="EMBL" id="KUM45756.1"/>
    </source>
</evidence>
<gene>
    <name evidence="1" type="ORF">ABT39_MTgene2322</name>
</gene>
<dbReference type="AlphaFoldDB" id="A0A117NFV0"/>
<keyword evidence="1" id="KW-0496">Mitochondrion</keyword>
<protein>
    <submittedName>
        <fullName evidence="1">Uncharacterized protein</fullName>
    </submittedName>
</protein>
<reference evidence="1" key="1">
    <citation type="journal article" date="2015" name="Genome Biol. Evol.">
        <title>Organellar Genomes of White Spruce (Picea glauca): Assembly and Annotation.</title>
        <authorList>
            <person name="Jackman S.D."/>
            <person name="Warren R.L."/>
            <person name="Gibb E.A."/>
            <person name="Vandervalk B.P."/>
            <person name="Mohamadi H."/>
            <person name="Chu J."/>
            <person name="Raymond A."/>
            <person name="Pleasance S."/>
            <person name="Coope R."/>
            <person name="Wildung M.R."/>
            <person name="Ritland C.E."/>
            <person name="Bousquet J."/>
            <person name="Jones S.J."/>
            <person name="Bohlmann J."/>
            <person name="Birol I."/>
        </authorList>
    </citation>
    <scope>NUCLEOTIDE SEQUENCE [LARGE SCALE GENOMIC DNA]</scope>
    <source>
        <tissue evidence="1">Flushing bud</tissue>
    </source>
</reference>
<dbReference type="EMBL" id="LKAM01000016">
    <property type="protein sequence ID" value="KUM45756.1"/>
    <property type="molecule type" value="Genomic_DNA"/>
</dbReference>
<name>A0A117NFV0_PICGL</name>
<proteinExistence type="predicted"/>